<name>A0ABV2XPY7_9ACTN</name>
<keyword evidence="1" id="KW-0472">Membrane</keyword>
<evidence type="ECO:0000313" key="2">
    <source>
        <dbReference type="EMBL" id="MEU2266072.1"/>
    </source>
</evidence>
<feature type="transmembrane region" description="Helical" evidence="1">
    <location>
        <begin position="79"/>
        <end position="98"/>
    </location>
</feature>
<dbReference type="EMBL" id="JBEYBN010000006">
    <property type="protein sequence ID" value="MEU2266072.1"/>
    <property type="molecule type" value="Genomic_DNA"/>
</dbReference>
<reference evidence="2 3" key="1">
    <citation type="submission" date="2024-06" db="EMBL/GenBank/DDBJ databases">
        <title>The Natural Products Discovery Center: Release of the First 8490 Sequenced Strains for Exploring Actinobacteria Biosynthetic Diversity.</title>
        <authorList>
            <person name="Kalkreuter E."/>
            <person name="Kautsar S.A."/>
            <person name="Yang D."/>
            <person name="Bader C.D."/>
            <person name="Teijaro C.N."/>
            <person name="Fluegel L."/>
            <person name="Davis C.M."/>
            <person name="Simpson J.R."/>
            <person name="Lauterbach L."/>
            <person name="Steele A.D."/>
            <person name="Gui C."/>
            <person name="Meng S."/>
            <person name="Li G."/>
            <person name="Viehrig K."/>
            <person name="Ye F."/>
            <person name="Su P."/>
            <person name="Kiefer A.F."/>
            <person name="Nichols A."/>
            <person name="Cepeda A.J."/>
            <person name="Yan W."/>
            <person name="Fan B."/>
            <person name="Jiang Y."/>
            <person name="Adhikari A."/>
            <person name="Zheng C.-J."/>
            <person name="Schuster L."/>
            <person name="Cowan T.M."/>
            <person name="Smanski M.J."/>
            <person name="Chevrette M.G."/>
            <person name="De Carvalho L.P.S."/>
            <person name="Shen B."/>
        </authorList>
    </citation>
    <scope>NUCLEOTIDE SEQUENCE [LARGE SCALE GENOMIC DNA]</scope>
    <source>
        <strain evidence="2 3">NPDC019583</strain>
    </source>
</reference>
<sequence>MTTVLVSAFLFLHGLIHLPIWLARTDGTQPFDPRHSWALAAAGLPGSRTAGAAAIGLASTTAVLYVIAGAATATQSSGWSVAALTAACVGLLLKVLWFHPWLSLGVVLDAGVITAVLTGWPASLY</sequence>
<evidence type="ECO:0000256" key="1">
    <source>
        <dbReference type="SAM" id="Phobius"/>
    </source>
</evidence>
<dbReference type="RefSeq" id="WP_359786061.1">
    <property type="nucleotide sequence ID" value="NZ_JBEYBN010000006.1"/>
</dbReference>
<accession>A0ABV2XPY7</accession>
<gene>
    <name evidence="2" type="ORF">ABZ568_06455</name>
</gene>
<dbReference type="Proteomes" id="UP001550603">
    <property type="component" value="Unassembled WGS sequence"/>
</dbReference>
<proteinExistence type="predicted"/>
<evidence type="ECO:0000313" key="3">
    <source>
        <dbReference type="Proteomes" id="UP001550603"/>
    </source>
</evidence>
<keyword evidence="1" id="KW-0812">Transmembrane</keyword>
<comment type="caution">
    <text evidence="2">The sequence shown here is derived from an EMBL/GenBank/DDBJ whole genome shotgun (WGS) entry which is preliminary data.</text>
</comment>
<feature type="transmembrane region" description="Helical" evidence="1">
    <location>
        <begin position="104"/>
        <end position="124"/>
    </location>
</feature>
<protein>
    <recommendedName>
        <fullName evidence="4">Integral membrane protein</fullName>
    </recommendedName>
</protein>
<evidence type="ECO:0008006" key="4">
    <source>
        <dbReference type="Google" id="ProtNLM"/>
    </source>
</evidence>
<keyword evidence="1" id="KW-1133">Transmembrane helix</keyword>
<organism evidence="2 3">
    <name type="scientific">Streptomyces olindensis</name>
    <dbReference type="NCBI Taxonomy" id="358823"/>
    <lineage>
        <taxon>Bacteria</taxon>
        <taxon>Bacillati</taxon>
        <taxon>Actinomycetota</taxon>
        <taxon>Actinomycetes</taxon>
        <taxon>Kitasatosporales</taxon>
        <taxon>Streptomycetaceae</taxon>
        <taxon>Streptomyces</taxon>
    </lineage>
</organism>
<keyword evidence="3" id="KW-1185">Reference proteome</keyword>
<feature type="transmembrane region" description="Helical" evidence="1">
    <location>
        <begin position="49"/>
        <end position="67"/>
    </location>
</feature>